<keyword evidence="2" id="KW-0813">Transport</keyword>
<sequence length="916" mass="102504">MASYRFLFLLAVVGLASAFEIGTINKYSYETTVVVTEKCGFDSDSPVGHSLKASVHLTAIWESPQNALKRLLKIEILNPKLSVSTKSGLKEHTSELDKLSSSPSYILWEDGSPKKIFDDPSEHYTLRNLKRGIASFLQHRKKDQDTREIDVSGECDIIYKIEGNSIRRRKGNCVHSKFDKNLSQGYGVRSASAVHQSTVDCEWKDGKTLTASKCKSTEYVKLYSNAWHRPSMCVDERSGLVLENTGKEAKIFENKDLESVIEELKKSQVGLEEDTLETVLVINEEKQKKRQLKSTITRLEKDLSTESLATVSSVKAFYKLLPIIRTSSAEEILQVLKNEKFVKIMPQILDLVAACATKNCLRAAFEYFDEETEYNLLLERFIISLSILPRPNADFIKQLRETHSSWTAESHRTKVVEKEDDTAETHTTKVVKKEDDEFLEKDREDLVESSVLTTLGTILNTYAQNSAIADAQVVEETRVYLEEGLKKCDPESEFCTLNYLRSLRNAARPRSARVFLEYALKGGKNALEAVLGLKNIPMHLLPPENQVELLKVFHQIDAYQDRSTRAIAAEILLKQHPNRSVLKSILKSLLDDKDAEFSAFLASKINHLISTDPVLRKSIIDILPDKDINYYLTLAQNGQSSLFRRPMVALAGTNVTYGLEMEMLEGGMLKRSVFDVSFENAAGDQSLLSVGLYASGLGAVAGGDSYEDPEEDSSPTAGMNLGFLDSYLRPYVFFRSTSELMGHAWSGTASEQTPVLQCILSFSDDEKLVVLSNGMIVRGQMRGVLSADAGASAKISLWNRNSKSLVKNDASLLVRGVVTLDAGFVVTQGTIQFSGESGIDFVVDLDFYEAPFTTCIQMQHPDITVKFDIFRSVKIPATDYELKRTKRRIFSIPGRSFAFNEKNDEMCHTLNSNSES</sequence>
<dbReference type="Gene3D" id="1.25.10.20">
    <property type="entry name" value="Vitellinogen, superhelical"/>
    <property type="match status" value="1"/>
</dbReference>
<feature type="signal peptide" evidence="7">
    <location>
        <begin position="1"/>
        <end position="18"/>
    </location>
</feature>
<evidence type="ECO:0000256" key="4">
    <source>
        <dbReference type="ARBA" id="ARBA00022824"/>
    </source>
</evidence>
<dbReference type="SUPFAM" id="SSF48431">
    <property type="entry name" value="Lipovitellin-phosvitin complex, superhelical domain"/>
    <property type="match status" value="2"/>
</dbReference>
<evidence type="ECO:0000259" key="8">
    <source>
        <dbReference type="PROSITE" id="PS51211"/>
    </source>
</evidence>
<proteinExistence type="predicted"/>
<evidence type="ECO:0000256" key="3">
    <source>
        <dbReference type="ARBA" id="ARBA00022729"/>
    </source>
</evidence>
<keyword evidence="3 7" id="KW-0732">Signal</keyword>
<comment type="subcellular location">
    <subcellularLocation>
        <location evidence="1">Endoplasmic reticulum</location>
    </subcellularLocation>
</comment>
<evidence type="ECO:0000256" key="6">
    <source>
        <dbReference type="SAM" id="Coils"/>
    </source>
</evidence>
<dbReference type="GO" id="GO:0005783">
    <property type="term" value="C:endoplasmic reticulum"/>
    <property type="evidence" value="ECO:0007669"/>
    <property type="project" value="UniProtKB-SubCell"/>
</dbReference>
<dbReference type="InterPro" id="IPR039988">
    <property type="entry name" value="MTTP"/>
</dbReference>
<name>A0AAV2B9T5_9ARAC</name>
<dbReference type="SUPFAM" id="SSF56968">
    <property type="entry name" value="Lipovitellin-phosvitin complex, beta-sheet shell regions"/>
    <property type="match status" value="1"/>
</dbReference>
<comment type="caution">
    <text evidence="5">Lacks conserved residue(s) required for the propagation of feature annotation.</text>
</comment>
<evidence type="ECO:0000256" key="5">
    <source>
        <dbReference type="PROSITE-ProRule" id="PRU00557"/>
    </source>
</evidence>
<gene>
    <name evidence="9" type="ORF">LARSCL_LOCUS17869</name>
</gene>
<dbReference type="AlphaFoldDB" id="A0AAV2B9T5"/>
<evidence type="ECO:0000313" key="10">
    <source>
        <dbReference type="Proteomes" id="UP001497382"/>
    </source>
</evidence>
<dbReference type="InterPro" id="IPR015819">
    <property type="entry name" value="Lipid_transp_b-sht_shell"/>
</dbReference>
<protein>
    <recommendedName>
        <fullName evidence="8">Vitellogenin domain-containing protein</fullName>
    </recommendedName>
</protein>
<dbReference type="GO" id="GO:0042157">
    <property type="term" value="P:lipoprotein metabolic process"/>
    <property type="evidence" value="ECO:0007669"/>
    <property type="project" value="TreeGrafter"/>
</dbReference>
<keyword evidence="4" id="KW-0256">Endoplasmic reticulum</keyword>
<dbReference type="InterPro" id="IPR045811">
    <property type="entry name" value="MTP_lip-bd"/>
</dbReference>
<evidence type="ECO:0000256" key="2">
    <source>
        <dbReference type="ARBA" id="ARBA00022448"/>
    </source>
</evidence>
<dbReference type="InterPro" id="IPR011030">
    <property type="entry name" value="Lipovitellin_superhlx_dom"/>
</dbReference>
<keyword evidence="6" id="KW-0175">Coiled coil</keyword>
<dbReference type="GO" id="GO:0005794">
    <property type="term" value="C:Golgi apparatus"/>
    <property type="evidence" value="ECO:0007669"/>
    <property type="project" value="TreeGrafter"/>
</dbReference>
<dbReference type="PANTHER" id="PTHR13024">
    <property type="entry name" value="MICROSOMAL TRIGLYCERIDE TRANSFER PROTEIN, LARGE SUBUNIT"/>
    <property type="match status" value="1"/>
</dbReference>
<feature type="chain" id="PRO_5043516851" description="Vitellogenin domain-containing protein" evidence="7">
    <location>
        <begin position="19"/>
        <end position="916"/>
    </location>
</feature>
<feature type="coiled-coil region" evidence="6">
    <location>
        <begin position="254"/>
        <end position="302"/>
    </location>
</feature>
<dbReference type="PANTHER" id="PTHR13024:SF0">
    <property type="entry name" value="MICROSOMAL TRIACYLGLYCEROL TRANSFER PROTEIN"/>
    <property type="match status" value="1"/>
</dbReference>
<dbReference type="Proteomes" id="UP001497382">
    <property type="component" value="Unassembled WGS sequence"/>
</dbReference>
<organism evidence="9 10">
    <name type="scientific">Larinioides sclopetarius</name>
    <dbReference type="NCBI Taxonomy" id="280406"/>
    <lineage>
        <taxon>Eukaryota</taxon>
        <taxon>Metazoa</taxon>
        <taxon>Ecdysozoa</taxon>
        <taxon>Arthropoda</taxon>
        <taxon>Chelicerata</taxon>
        <taxon>Arachnida</taxon>
        <taxon>Araneae</taxon>
        <taxon>Araneomorphae</taxon>
        <taxon>Entelegynae</taxon>
        <taxon>Araneoidea</taxon>
        <taxon>Araneidae</taxon>
        <taxon>Larinioides</taxon>
    </lineage>
</organism>
<accession>A0AAV2B9T5</accession>
<dbReference type="SMART" id="SM00638">
    <property type="entry name" value="LPD_N"/>
    <property type="match status" value="1"/>
</dbReference>
<evidence type="ECO:0000256" key="7">
    <source>
        <dbReference type="SAM" id="SignalP"/>
    </source>
</evidence>
<dbReference type="GO" id="GO:0016323">
    <property type="term" value="C:basolateral plasma membrane"/>
    <property type="evidence" value="ECO:0007669"/>
    <property type="project" value="TreeGrafter"/>
</dbReference>
<dbReference type="InterPro" id="IPR001747">
    <property type="entry name" value="Vitellogenin_N"/>
</dbReference>
<dbReference type="GO" id="GO:0008289">
    <property type="term" value="F:lipid binding"/>
    <property type="evidence" value="ECO:0007669"/>
    <property type="project" value="InterPro"/>
</dbReference>
<dbReference type="InterPro" id="IPR015816">
    <property type="entry name" value="Vitellinogen_b-sht_N"/>
</dbReference>
<dbReference type="Pfam" id="PF19444">
    <property type="entry name" value="MTP_lip_bd"/>
    <property type="match status" value="1"/>
</dbReference>
<dbReference type="Pfam" id="PF01347">
    <property type="entry name" value="Vitellogenin_N"/>
    <property type="match status" value="2"/>
</dbReference>
<feature type="domain" description="Vitellogenin" evidence="8">
    <location>
        <begin position="19"/>
        <end position="678"/>
    </location>
</feature>
<dbReference type="PROSITE" id="PS51211">
    <property type="entry name" value="VITELLOGENIN"/>
    <property type="match status" value="1"/>
</dbReference>
<evidence type="ECO:0000313" key="9">
    <source>
        <dbReference type="EMBL" id="CAL1292827.1"/>
    </source>
</evidence>
<dbReference type="GO" id="GO:0005548">
    <property type="term" value="F:phospholipid transporter activity"/>
    <property type="evidence" value="ECO:0007669"/>
    <property type="project" value="InterPro"/>
</dbReference>
<keyword evidence="10" id="KW-1185">Reference proteome</keyword>
<dbReference type="Gene3D" id="2.30.230.10">
    <property type="entry name" value="Lipovitellin, beta-sheet shell regions, chain A"/>
    <property type="match status" value="1"/>
</dbReference>
<evidence type="ECO:0000256" key="1">
    <source>
        <dbReference type="ARBA" id="ARBA00004240"/>
    </source>
</evidence>
<comment type="caution">
    <text evidence="9">The sequence shown here is derived from an EMBL/GenBank/DDBJ whole genome shotgun (WGS) entry which is preliminary data.</text>
</comment>
<reference evidence="9 10" key="1">
    <citation type="submission" date="2024-04" db="EMBL/GenBank/DDBJ databases">
        <authorList>
            <person name="Rising A."/>
            <person name="Reimegard J."/>
            <person name="Sonavane S."/>
            <person name="Akerstrom W."/>
            <person name="Nylinder S."/>
            <person name="Hedman E."/>
            <person name="Kallberg Y."/>
        </authorList>
    </citation>
    <scope>NUCLEOTIDE SEQUENCE [LARGE SCALE GENOMIC DNA]</scope>
</reference>
<dbReference type="EMBL" id="CAXIEN010000314">
    <property type="protein sequence ID" value="CAL1292827.1"/>
    <property type="molecule type" value="Genomic_DNA"/>
</dbReference>